<dbReference type="OrthoDB" id="3215076at2"/>
<feature type="transmembrane region" description="Helical" evidence="2">
    <location>
        <begin position="97"/>
        <end position="115"/>
    </location>
</feature>
<feature type="transmembrane region" description="Helical" evidence="2">
    <location>
        <begin position="242"/>
        <end position="265"/>
    </location>
</feature>
<dbReference type="RefSeq" id="WP_101835812.1">
    <property type="nucleotide sequence ID" value="NZ_FZMO01000546.1"/>
</dbReference>
<feature type="transmembrane region" description="Helical" evidence="2">
    <location>
        <begin position="176"/>
        <end position="197"/>
    </location>
</feature>
<dbReference type="Proteomes" id="UP000234331">
    <property type="component" value="Unassembled WGS sequence"/>
</dbReference>
<evidence type="ECO:0000313" key="3">
    <source>
        <dbReference type="EMBL" id="SNQ51698.1"/>
    </source>
</evidence>
<feature type="transmembrane region" description="Helical" evidence="2">
    <location>
        <begin position="65"/>
        <end position="85"/>
    </location>
</feature>
<feature type="transmembrane region" description="Helical" evidence="2">
    <location>
        <begin position="151"/>
        <end position="169"/>
    </location>
</feature>
<name>A0A2I2L1A9_9ACTN</name>
<dbReference type="EMBL" id="FZMO01000546">
    <property type="protein sequence ID" value="SNQ51698.1"/>
    <property type="molecule type" value="Genomic_DNA"/>
</dbReference>
<feature type="compositionally biased region" description="Low complexity" evidence="1">
    <location>
        <begin position="451"/>
        <end position="475"/>
    </location>
</feature>
<evidence type="ECO:0000256" key="1">
    <source>
        <dbReference type="SAM" id="MobiDB-lite"/>
    </source>
</evidence>
<evidence type="ECO:0000313" key="4">
    <source>
        <dbReference type="Proteomes" id="UP000234331"/>
    </source>
</evidence>
<gene>
    <name evidence="3" type="ORF">FRACA_790018</name>
</gene>
<feature type="region of interest" description="Disordered" evidence="1">
    <location>
        <begin position="308"/>
        <end position="524"/>
    </location>
</feature>
<protein>
    <submittedName>
        <fullName evidence="3">Uncharacterized protein</fullName>
    </submittedName>
</protein>
<feature type="compositionally biased region" description="Gly residues" evidence="1">
    <location>
        <begin position="372"/>
        <end position="384"/>
    </location>
</feature>
<feature type="transmembrane region" description="Helical" evidence="2">
    <location>
        <begin position="209"/>
        <end position="230"/>
    </location>
</feature>
<feature type="compositionally biased region" description="Pro residues" evidence="1">
    <location>
        <begin position="361"/>
        <end position="370"/>
    </location>
</feature>
<feature type="compositionally biased region" description="Basic and acidic residues" evidence="1">
    <location>
        <begin position="394"/>
        <end position="407"/>
    </location>
</feature>
<evidence type="ECO:0000256" key="2">
    <source>
        <dbReference type="SAM" id="Phobius"/>
    </source>
</evidence>
<keyword evidence="2" id="KW-1133">Transmembrane helix</keyword>
<reference evidence="3 4" key="1">
    <citation type="submission" date="2017-06" db="EMBL/GenBank/DDBJ databases">
        <authorList>
            <person name="Kim H.J."/>
            <person name="Triplett B.A."/>
        </authorList>
    </citation>
    <scope>NUCLEOTIDE SEQUENCE [LARGE SCALE GENOMIC DNA]</scope>
    <source>
        <strain evidence="3">FRACA_ARgP5</strain>
    </source>
</reference>
<feature type="compositionally biased region" description="Gly residues" evidence="1">
    <location>
        <begin position="308"/>
        <end position="331"/>
    </location>
</feature>
<sequence>MIFLDFFRQGTLAISEAGVKIIIGVLVDSLGEQAKALVGDFFTTSTRPEVGAAFFIGKGGAYQTVASVSCLLLVGATALGVAAAVLSGEPGQALARIVRDLAFAVLAILVFPWFVDKLVTVTDVIAYAILPGKDSVKKIEDIVSLPPSRDIAGLMVTMMVFLAIVLIYLELVVQNALTMIVTALAPLSFAGMTMPAARPSAGQMVKMTVAIAFAKPAIFVALRIGVDLIAEDQHRLTPGGWGRYLTGMAVLGVAVFMPFVVWRLIPIAEAYAVAQGVSRAPFRGAMQVAQSAYWAQALAGRGGLGGGRGGLGGRNGGGGGNGLPQGDGPGGSDPPGPGNPGQPRSLPDPGRRRNARRRPPEAGPPQPVPTPGDGGPGGRGGGSDGPASTGGQRGRSDVGGRQTRADAQRQPSPRGADRAHTSAASTSRGGPPGPAGPAGPPGRPGPGTSGGSARPRAASGDPPAPSGASDSEGPARPTGTPAADGGGRSQPQVPGTPPGWRRRPRTRPTAPGGVATPTGDRPGT</sequence>
<keyword evidence="2" id="KW-0472">Membrane</keyword>
<accession>A0A2I2L1A9</accession>
<keyword evidence="4" id="KW-1185">Reference proteome</keyword>
<organism evidence="3 4">
    <name type="scientific">Frankia canadensis</name>
    <dbReference type="NCBI Taxonomy" id="1836972"/>
    <lineage>
        <taxon>Bacteria</taxon>
        <taxon>Bacillati</taxon>
        <taxon>Actinomycetota</taxon>
        <taxon>Actinomycetes</taxon>
        <taxon>Frankiales</taxon>
        <taxon>Frankiaceae</taxon>
        <taxon>Frankia</taxon>
    </lineage>
</organism>
<feature type="compositionally biased region" description="Pro residues" evidence="1">
    <location>
        <begin position="431"/>
        <end position="444"/>
    </location>
</feature>
<proteinExistence type="predicted"/>
<keyword evidence="2" id="KW-0812">Transmembrane</keyword>
<dbReference type="AlphaFoldDB" id="A0A2I2L1A9"/>